<evidence type="ECO:0000259" key="9">
    <source>
        <dbReference type="PROSITE" id="PS50089"/>
    </source>
</evidence>
<dbReference type="Pfam" id="PF00176">
    <property type="entry name" value="SNF2-rel_dom"/>
    <property type="match status" value="1"/>
</dbReference>
<evidence type="ECO:0000256" key="5">
    <source>
        <dbReference type="ARBA" id="ARBA00022840"/>
    </source>
</evidence>
<dbReference type="EMBL" id="MU007013">
    <property type="protein sequence ID" value="KAF2435396.1"/>
    <property type="molecule type" value="Genomic_DNA"/>
</dbReference>
<comment type="similarity">
    <text evidence="1">Belongs to the SNF2/RAD54 helicase family.</text>
</comment>
<feature type="compositionally biased region" description="Polar residues" evidence="8">
    <location>
        <begin position="321"/>
        <end position="331"/>
    </location>
</feature>
<dbReference type="InterPro" id="IPR013083">
    <property type="entry name" value="Znf_RING/FYVE/PHD"/>
</dbReference>
<dbReference type="InterPro" id="IPR001841">
    <property type="entry name" value="Znf_RING"/>
</dbReference>
<feature type="compositionally biased region" description="Polar residues" evidence="8">
    <location>
        <begin position="152"/>
        <end position="167"/>
    </location>
</feature>
<proteinExistence type="inferred from homology"/>
<dbReference type="InterPro" id="IPR001650">
    <property type="entry name" value="Helicase_C-like"/>
</dbReference>
<dbReference type="CDD" id="cd16449">
    <property type="entry name" value="RING-HC"/>
    <property type="match status" value="1"/>
</dbReference>
<feature type="coiled-coil region" evidence="7">
    <location>
        <begin position="25"/>
        <end position="52"/>
    </location>
</feature>
<dbReference type="SMART" id="SM00487">
    <property type="entry name" value="DEXDc"/>
    <property type="match status" value="1"/>
</dbReference>
<keyword evidence="3" id="KW-0378">Hydrolase</keyword>
<organism evidence="12 13">
    <name type="scientific">Tothia fuscella</name>
    <dbReference type="NCBI Taxonomy" id="1048955"/>
    <lineage>
        <taxon>Eukaryota</taxon>
        <taxon>Fungi</taxon>
        <taxon>Dikarya</taxon>
        <taxon>Ascomycota</taxon>
        <taxon>Pezizomycotina</taxon>
        <taxon>Dothideomycetes</taxon>
        <taxon>Pleosporomycetidae</taxon>
        <taxon>Venturiales</taxon>
        <taxon>Cylindrosympodiaceae</taxon>
        <taxon>Tothia</taxon>
    </lineage>
</organism>
<dbReference type="Proteomes" id="UP000800235">
    <property type="component" value="Unassembled WGS sequence"/>
</dbReference>
<keyword evidence="2" id="KW-0547">Nucleotide-binding</keyword>
<dbReference type="GO" id="GO:0000724">
    <property type="term" value="P:double-strand break repair via homologous recombination"/>
    <property type="evidence" value="ECO:0007669"/>
    <property type="project" value="TreeGrafter"/>
</dbReference>
<dbReference type="GO" id="GO:0008094">
    <property type="term" value="F:ATP-dependent activity, acting on DNA"/>
    <property type="evidence" value="ECO:0007669"/>
    <property type="project" value="TreeGrafter"/>
</dbReference>
<dbReference type="CDD" id="cd18793">
    <property type="entry name" value="SF2_C_SNF"/>
    <property type="match status" value="1"/>
</dbReference>
<feature type="compositionally biased region" description="Basic and acidic residues" evidence="8">
    <location>
        <begin position="1077"/>
        <end position="1090"/>
    </location>
</feature>
<dbReference type="GO" id="GO:0005634">
    <property type="term" value="C:nucleus"/>
    <property type="evidence" value="ECO:0007669"/>
    <property type="project" value="TreeGrafter"/>
</dbReference>
<keyword evidence="6" id="KW-0863">Zinc-finger</keyword>
<feature type="domain" description="RING-type" evidence="9">
    <location>
        <begin position="942"/>
        <end position="992"/>
    </location>
</feature>
<dbReference type="InterPro" id="IPR050628">
    <property type="entry name" value="SNF2_RAD54_helicase_TF"/>
</dbReference>
<dbReference type="GO" id="GO:0008270">
    <property type="term" value="F:zinc ion binding"/>
    <property type="evidence" value="ECO:0007669"/>
    <property type="project" value="UniProtKB-KW"/>
</dbReference>
<dbReference type="Gene3D" id="3.40.50.10810">
    <property type="entry name" value="Tandem AAA-ATPase domain"/>
    <property type="match status" value="1"/>
</dbReference>
<feature type="compositionally biased region" description="Acidic residues" evidence="8">
    <location>
        <begin position="1030"/>
        <end position="1052"/>
    </location>
</feature>
<dbReference type="Pfam" id="PF00271">
    <property type="entry name" value="Helicase_C"/>
    <property type="match status" value="1"/>
</dbReference>
<feature type="compositionally biased region" description="Polar residues" evidence="8">
    <location>
        <begin position="356"/>
        <end position="371"/>
    </location>
</feature>
<keyword evidence="13" id="KW-1185">Reference proteome</keyword>
<dbReference type="GO" id="GO:0004386">
    <property type="term" value="F:helicase activity"/>
    <property type="evidence" value="ECO:0007669"/>
    <property type="project" value="UniProtKB-KW"/>
</dbReference>
<dbReference type="Gene3D" id="3.30.40.10">
    <property type="entry name" value="Zinc/RING finger domain, C3HC4 (zinc finger)"/>
    <property type="match status" value="1"/>
</dbReference>
<dbReference type="SUPFAM" id="SSF52540">
    <property type="entry name" value="P-loop containing nucleoside triphosphate hydrolases"/>
    <property type="match status" value="2"/>
</dbReference>
<accession>A0A9P4U396</accession>
<dbReference type="InterPro" id="IPR049730">
    <property type="entry name" value="SNF2/RAD54-like_C"/>
</dbReference>
<dbReference type="PANTHER" id="PTHR45626:SF16">
    <property type="entry name" value="ATP-DEPENDENT HELICASE ULS1"/>
    <property type="match status" value="1"/>
</dbReference>
<evidence type="ECO:0000256" key="2">
    <source>
        <dbReference type="ARBA" id="ARBA00022741"/>
    </source>
</evidence>
<feature type="domain" description="Helicase ATP-binding" evidence="10">
    <location>
        <begin position="592"/>
        <end position="780"/>
    </location>
</feature>
<evidence type="ECO:0000256" key="8">
    <source>
        <dbReference type="SAM" id="MobiDB-lite"/>
    </source>
</evidence>
<dbReference type="PROSITE" id="PS51192">
    <property type="entry name" value="HELICASE_ATP_BIND_1"/>
    <property type="match status" value="1"/>
</dbReference>
<feature type="region of interest" description="Disordered" evidence="8">
    <location>
        <begin position="1017"/>
        <end position="1113"/>
    </location>
</feature>
<dbReference type="GO" id="GO:0016787">
    <property type="term" value="F:hydrolase activity"/>
    <property type="evidence" value="ECO:0007669"/>
    <property type="project" value="UniProtKB-KW"/>
</dbReference>
<dbReference type="PROSITE" id="PS51194">
    <property type="entry name" value="HELICASE_CTER"/>
    <property type="match status" value="1"/>
</dbReference>
<dbReference type="InterPro" id="IPR038718">
    <property type="entry name" value="SNF2-like_sf"/>
</dbReference>
<keyword evidence="6" id="KW-0862">Zinc</keyword>
<keyword evidence="4" id="KW-0347">Helicase</keyword>
<dbReference type="CDD" id="cd18008">
    <property type="entry name" value="DEXDc_SHPRH-like"/>
    <property type="match status" value="1"/>
</dbReference>
<keyword evidence="5" id="KW-0067">ATP-binding</keyword>
<evidence type="ECO:0000313" key="13">
    <source>
        <dbReference type="Proteomes" id="UP000800235"/>
    </source>
</evidence>
<feature type="compositionally biased region" description="Basic residues" evidence="8">
    <location>
        <begin position="1091"/>
        <end position="1105"/>
    </location>
</feature>
<feature type="compositionally biased region" description="Basic and acidic residues" evidence="8">
    <location>
        <begin position="168"/>
        <end position="184"/>
    </location>
</feature>
<evidence type="ECO:0000259" key="11">
    <source>
        <dbReference type="PROSITE" id="PS51194"/>
    </source>
</evidence>
<comment type="caution">
    <text evidence="12">The sequence shown here is derived from an EMBL/GenBank/DDBJ whole genome shotgun (WGS) entry which is preliminary data.</text>
</comment>
<protein>
    <submittedName>
        <fullName evidence="12">Uncharacterized protein</fullName>
    </submittedName>
</protein>
<feature type="region of interest" description="Disordered" evidence="8">
    <location>
        <begin position="57"/>
        <end position="89"/>
    </location>
</feature>
<gene>
    <name evidence="12" type="ORF">EJ08DRAFT_335833</name>
</gene>
<dbReference type="GO" id="GO:0005524">
    <property type="term" value="F:ATP binding"/>
    <property type="evidence" value="ECO:0007669"/>
    <property type="project" value="UniProtKB-KW"/>
</dbReference>
<dbReference type="InterPro" id="IPR027417">
    <property type="entry name" value="P-loop_NTPase"/>
</dbReference>
<feature type="compositionally biased region" description="Polar residues" evidence="8">
    <location>
        <begin position="189"/>
        <end position="203"/>
    </location>
</feature>
<evidence type="ECO:0000313" key="12">
    <source>
        <dbReference type="EMBL" id="KAF2435396.1"/>
    </source>
</evidence>
<dbReference type="InterPro" id="IPR014001">
    <property type="entry name" value="Helicase_ATP-bd"/>
</dbReference>
<dbReference type="PROSITE" id="PS50089">
    <property type="entry name" value="ZF_RING_2"/>
    <property type="match status" value="1"/>
</dbReference>
<dbReference type="InterPro" id="IPR000330">
    <property type="entry name" value="SNF2_N"/>
</dbReference>
<dbReference type="SMART" id="SM00184">
    <property type="entry name" value="RING"/>
    <property type="match status" value="1"/>
</dbReference>
<feature type="compositionally biased region" description="Basic and acidic residues" evidence="8">
    <location>
        <begin position="204"/>
        <end position="237"/>
    </location>
</feature>
<dbReference type="Gene3D" id="3.40.50.300">
    <property type="entry name" value="P-loop containing nucleotide triphosphate hydrolases"/>
    <property type="match status" value="1"/>
</dbReference>
<name>A0A9P4U396_9PEZI</name>
<dbReference type="GO" id="GO:0005737">
    <property type="term" value="C:cytoplasm"/>
    <property type="evidence" value="ECO:0007669"/>
    <property type="project" value="TreeGrafter"/>
</dbReference>
<dbReference type="SUPFAM" id="SSF57850">
    <property type="entry name" value="RING/U-box"/>
    <property type="match status" value="1"/>
</dbReference>
<evidence type="ECO:0000259" key="10">
    <source>
        <dbReference type="PROSITE" id="PS51192"/>
    </source>
</evidence>
<evidence type="ECO:0000256" key="4">
    <source>
        <dbReference type="ARBA" id="ARBA00022806"/>
    </source>
</evidence>
<feature type="compositionally biased region" description="Low complexity" evidence="8">
    <location>
        <begin position="60"/>
        <end position="72"/>
    </location>
</feature>
<feature type="domain" description="Helicase C-terminal" evidence="11">
    <location>
        <begin position="1148"/>
        <end position="1314"/>
    </location>
</feature>
<feature type="region of interest" description="Disordered" evidence="8">
    <location>
        <begin position="117"/>
        <end position="371"/>
    </location>
</feature>
<dbReference type="PANTHER" id="PTHR45626">
    <property type="entry name" value="TRANSCRIPTION TERMINATION FACTOR 2-RELATED"/>
    <property type="match status" value="1"/>
</dbReference>
<feature type="compositionally biased region" description="Acidic residues" evidence="8">
    <location>
        <begin position="1063"/>
        <end position="1072"/>
    </location>
</feature>
<evidence type="ECO:0000256" key="3">
    <source>
        <dbReference type="ARBA" id="ARBA00022801"/>
    </source>
</evidence>
<sequence>MASALPVNATQEEIEEELVFAKVLAESLDRGADDYEEQMMESQAKIGELEALLGLSPEPAYASGSQQSAYSGSGSGSGSRHDNFGLDGIDESGVDMPVFGDVELGFDNDPLTSPLPTFTLDTMSRKRSHGDLSSPIHGQNSYVPNKSMRATPAQSPGGTSPNTPSTDDSAKSLEEEFAEIEREFAIPPTGNQHLGLYNTQTQSDRMRSSLDRQRQGERDALRRAAERKAQLDKDMEFARQMQNGHPFKSGPTFASRNGQSSSSSQAVFNRDGTIRVPSSKKQLRADASFRPDPSPSVFNTGSRSSGQSFKPEPDFPFLDQPSRTNNSNSRAMNGFAAPSPEELLASQPSHRIKAESGTSNHPQQNGGSSLMQPWVPRNEISLMDSDSSDLEEIDLDTFVTSTNSNPFRRRSQNTTMPGSFPSGFNNPNQFTNQNYHINGYGSQGMMNSYHQQPTSTFGGFVDNLTMMGNMVGLGPSRALGSSYSMPGAFPGSSMSNPNNVFGHLGYGVPNHRASPMSRDTPEVIDLDSYQADRARFDYLYSDSTKTSDEIKKLIENIAPGEDLPPEMRDGTPLDMKVALLEHQKIGLTWLKKQEEGNNKGAILADDMGLGKTVQAIALMCSRRSEEPRRKTTLIVAPVALMRQWEYEIKDKLKDGKHSMTVFKYHGATKKPFKHLAGFDVVLTTFGTLASELRRKERWTAILAANPDAIPTQRERLTLLAEDAFWYRVIIDEAQCIKNKNTLTAKAAFQLKSVYRLCMTGTPMMNNVGELYPLINFCRIKPYNDAVKFKVDIGNPLTATNVHESVRKSAMTKLHTLISAVMLRRTKESKLDGKPIISLPPRTNEEANVEFSTEENEFYAALENKTQLTFNRYMKAGSVMKNYANVLVLLLRLRQACCHPHLIHDYEQAGTAEVPAETMIELAQTLTEEVVARIKDAEGNFECAICYDAAENPTIFIPCGHDTCSECFARLTDPSRAIVQGSETAEAKCPQCRGKVDSKKIIDYTTFKKVYMPETLDDLEGGPVDVKGKVDDDEEESDSDSDSDSDDDSDDRDETLGGFVVPDDVNDVEEDNNGESSSTERKPVIKSDKGKAKSKGKGKGKKKRASAKGADKFKQTRTLAQLRKEGLRNKSARRKYLRRLRKEYIPSAKITQTINLLEEIHENDPKEKVLIFSQFTSLLDLLEIPMSDKPETYRRYDGSMTPAERADAVMYFKEHAKCTVMLVSLKAGNAGLNLNCASQVIIMDPFWNPYIEEQAIDRAHRIGQMNPVKVHKVLVPGTVEDRIVALQEKKRGLISEALDENAGKSVARLGVRELAYLFGVGNAS</sequence>
<evidence type="ECO:0000256" key="7">
    <source>
        <dbReference type="SAM" id="Coils"/>
    </source>
</evidence>
<evidence type="ECO:0000256" key="1">
    <source>
        <dbReference type="ARBA" id="ARBA00007025"/>
    </source>
</evidence>
<feature type="compositionally biased region" description="Polar residues" evidence="8">
    <location>
        <begin position="296"/>
        <end position="308"/>
    </location>
</feature>
<dbReference type="Pfam" id="PF13920">
    <property type="entry name" value="zf-C3HC4_3"/>
    <property type="match status" value="1"/>
</dbReference>
<keyword evidence="6" id="KW-0479">Metal-binding</keyword>
<reference evidence="12" key="1">
    <citation type="journal article" date="2020" name="Stud. Mycol.">
        <title>101 Dothideomycetes genomes: a test case for predicting lifestyles and emergence of pathogens.</title>
        <authorList>
            <person name="Haridas S."/>
            <person name="Albert R."/>
            <person name="Binder M."/>
            <person name="Bloem J."/>
            <person name="Labutti K."/>
            <person name="Salamov A."/>
            <person name="Andreopoulos B."/>
            <person name="Baker S."/>
            <person name="Barry K."/>
            <person name="Bills G."/>
            <person name="Bluhm B."/>
            <person name="Cannon C."/>
            <person name="Castanera R."/>
            <person name="Culley D."/>
            <person name="Daum C."/>
            <person name="Ezra D."/>
            <person name="Gonzalez J."/>
            <person name="Henrissat B."/>
            <person name="Kuo A."/>
            <person name="Liang C."/>
            <person name="Lipzen A."/>
            <person name="Lutzoni F."/>
            <person name="Magnuson J."/>
            <person name="Mondo S."/>
            <person name="Nolan M."/>
            <person name="Ohm R."/>
            <person name="Pangilinan J."/>
            <person name="Park H.-J."/>
            <person name="Ramirez L."/>
            <person name="Alfaro M."/>
            <person name="Sun H."/>
            <person name="Tritt A."/>
            <person name="Yoshinaga Y."/>
            <person name="Zwiers L.-H."/>
            <person name="Turgeon B."/>
            <person name="Goodwin S."/>
            <person name="Spatafora J."/>
            <person name="Crous P."/>
            <person name="Grigoriev I."/>
        </authorList>
    </citation>
    <scope>NUCLEOTIDE SEQUENCE</scope>
    <source>
        <strain evidence="12">CBS 130266</strain>
    </source>
</reference>
<evidence type="ECO:0000256" key="6">
    <source>
        <dbReference type="PROSITE-ProRule" id="PRU00175"/>
    </source>
</evidence>
<dbReference type="OrthoDB" id="423559at2759"/>
<keyword evidence="7" id="KW-0175">Coiled coil</keyword>
<dbReference type="SMART" id="SM00490">
    <property type="entry name" value="HELICc"/>
    <property type="match status" value="1"/>
</dbReference>